<name>A0A1W0WVT3_HYPEX</name>
<dbReference type="EMBL" id="MTYJ01000041">
    <property type="protein sequence ID" value="OQV19290.1"/>
    <property type="molecule type" value="Genomic_DNA"/>
</dbReference>
<keyword evidence="4" id="KW-0967">Endosome</keyword>
<keyword evidence="7" id="KW-0968">Cytoplasmic vesicle</keyword>
<dbReference type="SUPFAM" id="SSF56219">
    <property type="entry name" value="DNase I-like"/>
    <property type="match status" value="1"/>
</dbReference>
<dbReference type="InterPro" id="IPR000300">
    <property type="entry name" value="IPPc"/>
</dbReference>
<dbReference type="Gene3D" id="2.60.40.10">
    <property type="entry name" value="Immunoglobulins"/>
    <property type="match status" value="1"/>
</dbReference>
<evidence type="ECO:0000259" key="8">
    <source>
        <dbReference type="PROSITE" id="PS50238"/>
    </source>
</evidence>
<evidence type="ECO:0000256" key="7">
    <source>
        <dbReference type="ARBA" id="ARBA00023329"/>
    </source>
</evidence>
<keyword evidence="5" id="KW-0378">Hydrolase</keyword>
<keyword evidence="6" id="KW-0443">Lipid metabolism</keyword>
<dbReference type="FunFam" id="3.60.10.10:FF:000004">
    <property type="entry name" value="Type II inositol 1,4,5-trisphosphate 5-phosphatase"/>
    <property type="match status" value="1"/>
</dbReference>
<comment type="similarity">
    <text evidence="3">Belongs to the inositol 1,4,5-trisphosphate 5-phosphatase type II family.</text>
</comment>
<dbReference type="PANTHER" id="PTHR11200">
    <property type="entry name" value="INOSITOL 5-PHOSPHATASE"/>
    <property type="match status" value="1"/>
</dbReference>
<dbReference type="GO" id="GO:0031901">
    <property type="term" value="C:early endosome membrane"/>
    <property type="evidence" value="ECO:0007669"/>
    <property type="project" value="UniProtKB-SubCell"/>
</dbReference>
<gene>
    <name evidence="9" type="ORF">BV898_06711</name>
</gene>
<dbReference type="Pfam" id="PF22669">
    <property type="entry name" value="Exo_endo_phos2"/>
    <property type="match status" value="1"/>
</dbReference>
<dbReference type="InterPro" id="IPR008936">
    <property type="entry name" value="Rho_GTPase_activation_prot"/>
</dbReference>
<dbReference type="Pfam" id="PF00620">
    <property type="entry name" value="RhoGAP"/>
    <property type="match status" value="1"/>
</dbReference>
<dbReference type="GO" id="GO:0046856">
    <property type="term" value="P:phosphatidylinositol dephosphorylation"/>
    <property type="evidence" value="ECO:0007669"/>
    <property type="project" value="InterPro"/>
</dbReference>
<evidence type="ECO:0000256" key="1">
    <source>
        <dbReference type="ARBA" id="ARBA00004146"/>
    </source>
</evidence>
<comment type="subcellular location">
    <subcellularLocation>
        <location evidence="2">Cytoplasmic vesicle</location>
        <location evidence="2">Phagosome membrane</location>
    </subcellularLocation>
    <subcellularLocation>
        <location evidence="1">Early endosome membrane</location>
    </subcellularLocation>
</comment>
<dbReference type="SMART" id="SM00128">
    <property type="entry name" value="IPPc"/>
    <property type="match status" value="1"/>
</dbReference>
<evidence type="ECO:0000256" key="3">
    <source>
        <dbReference type="ARBA" id="ARBA00005910"/>
    </source>
</evidence>
<evidence type="ECO:0000256" key="6">
    <source>
        <dbReference type="ARBA" id="ARBA00023098"/>
    </source>
</evidence>
<dbReference type="SUPFAM" id="SSF48350">
    <property type="entry name" value="GTPase activation domain, GAP"/>
    <property type="match status" value="1"/>
</dbReference>
<dbReference type="Gene3D" id="3.60.10.10">
    <property type="entry name" value="Endonuclease/exonuclease/phosphatase"/>
    <property type="match status" value="1"/>
</dbReference>
<dbReference type="PROSITE" id="PS50238">
    <property type="entry name" value="RHOGAP"/>
    <property type="match status" value="1"/>
</dbReference>
<evidence type="ECO:0000256" key="4">
    <source>
        <dbReference type="ARBA" id="ARBA00022753"/>
    </source>
</evidence>
<dbReference type="InterPro" id="IPR013783">
    <property type="entry name" value="Ig-like_fold"/>
</dbReference>
<dbReference type="SMART" id="SM00324">
    <property type="entry name" value="RhoGAP"/>
    <property type="match status" value="1"/>
</dbReference>
<dbReference type="GO" id="GO:0007165">
    <property type="term" value="P:signal transduction"/>
    <property type="evidence" value="ECO:0007669"/>
    <property type="project" value="InterPro"/>
</dbReference>
<evidence type="ECO:0000313" key="9">
    <source>
        <dbReference type="EMBL" id="OQV19290.1"/>
    </source>
</evidence>
<dbReference type="GO" id="GO:0004439">
    <property type="term" value="F:phosphatidylinositol-4,5-bisphosphate 5-phosphatase activity"/>
    <property type="evidence" value="ECO:0007669"/>
    <property type="project" value="TreeGrafter"/>
</dbReference>
<dbReference type="GO" id="GO:0030670">
    <property type="term" value="C:phagocytic vesicle membrane"/>
    <property type="evidence" value="ECO:0007669"/>
    <property type="project" value="UniProtKB-SubCell"/>
</dbReference>
<organism evidence="9 10">
    <name type="scientific">Hypsibius exemplaris</name>
    <name type="common">Freshwater tardigrade</name>
    <dbReference type="NCBI Taxonomy" id="2072580"/>
    <lineage>
        <taxon>Eukaryota</taxon>
        <taxon>Metazoa</taxon>
        <taxon>Ecdysozoa</taxon>
        <taxon>Tardigrada</taxon>
        <taxon>Eutardigrada</taxon>
        <taxon>Parachela</taxon>
        <taxon>Hypsibioidea</taxon>
        <taxon>Hypsibiidae</taxon>
        <taxon>Hypsibius</taxon>
    </lineage>
</organism>
<evidence type="ECO:0000256" key="5">
    <source>
        <dbReference type="ARBA" id="ARBA00022801"/>
    </source>
</evidence>
<feature type="domain" description="Rho-GAP" evidence="8">
    <location>
        <begin position="520"/>
        <end position="700"/>
    </location>
</feature>
<reference evidence="10" key="1">
    <citation type="submission" date="2017-01" db="EMBL/GenBank/DDBJ databases">
        <title>Comparative genomics of anhydrobiosis in the tardigrade Hypsibius dujardini.</title>
        <authorList>
            <person name="Yoshida Y."/>
            <person name="Koutsovoulos G."/>
            <person name="Laetsch D."/>
            <person name="Stevens L."/>
            <person name="Kumar S."/>
            <person name="Horikawa D."/>
            <person name="Ishino K."/>
            <person name="Komine S."/>
            <person name="Tomita M."/>
            <person name="Blaxter M."/>
            <person name="Arakawa K."/>
        </authorList>
    </citation>
    <scope>NUCLEOTIDE SEQUENCE [LARGE SCALE GENOMIC DNA]</scope>
    <source>
        <strain evidence="10">Z151</strain>
    </source>
</reference>
<comment type="caution">
    <text evidence="9">The sequence shown here is derived from an EMBL/GenBank/DDBJ whole genome shotgun (WGS) entry which is preliminary data.</text>
</comment>
<dbReference type="Proteomes" id="UP000192578">
    <property type="component" value="Unassembled WGS sequence"/>
</dbReference>
<dbReference type="GO" id="GO:0052745">
    <property type="term" value="F:inositol phosphate phosphatase activity"/>
    <property type="evidence" value="ECO:0007669"/>
    <property type="project" value="InterPro"/>
</dbReference>
<evidence type="ECO:0000313" key="10">
    <source>
        <dbReference type="Proteomes" id="UP000192578"/>
    </source>
</evidence>
<dbReference type="CDD" id="cd09093">
    <property type="entry name" value="INPP5c_INPP5B"/>
    <property type="match status" value="1"/>
</dbReference>
<dbReference type="Gene3D" id="1.10.555.10">
    <property type="entry name" value="Rho GTPase activation protein"/>
    <property type="match status" value="1"/>
</dbReference>
<dbReference type="AlphaFoldDB" id="A0A1W0WVT3"/>
<evidence type="ECO:0000256" key="2">
    <source>
        <dbReference type="ARBA" id="ARBA00004580"/>
    </source>
</evidence>
<accession>A0A1W0WVT3</accession>
<dbReference type="Pfam" id="PF21310">
    <property type="entry name" value="OCRL-like_ASH"/>
    <property type="match status" value="1"/>
</dbReference>
<sequence length="734" mass="83565">MSANGVLPSRVEQLKSRELLVEERMHLRQKEYVNIQSFHFFLATWNVNGQSPSATESLEPWLTACTPETPTFYVIGFQELDLDKRAYVIETSLREQEWQRTLEAALRKKAAYKLVRVIRLVGMMLLVYVLEKHAGHVKNVAAAHVGTGIMGWMGNKGGVGIRLEFHGSELCFVSAHFAAHTEEVERRNEDFRNICERMVFNQLQFPKRIKDHDIIMWLGDFNYRIFQLSRPEVQQLISEDRLADLVLYDQLQREMSQQKVFHGFREGRIRFRPTYKYDVGTDRWDSSEKSRVPSWCDRILWKAKDGEEVRQVVYGSAMELRLSDHKPVIGIFDVGVKVVDKSRQKKVYENVLKEIDREENLFIPQATIDCNDFDLGELTFVQQVTRTLTVANNGQVPVVFEFIAKPHSTSYCQEWLKITPQRSFLSQGDVCYVELQVYVDKRTVAGLTSGATTLDDILVLHLDGGKDFFITLHGQYRPSCFGIPLETLAAMPTAVRAPPPAITEQTLISFDNSPTTPSTTSLPVDPHRTPAHIPVEVWMMLRHLYAVSSDIPDLFLQPGPPDEVEKIRDHLDGRLPLPLPGSGHSVAEALLLYFDSLPDPLVPYRLYHECLDAGANWSACRFVLEKFPKAHRETFKAFIVLLRKLQRHWDQHPSSDVGTLEVIADLVLKLPVELSKALSGMGQVGKGVARQAISRKKTAFLQQFLINRLDDEPIIPAELTSPATVVTTFPVTFD</sequence>
<dbReference type="InterPro" id="IPR048869">
    <property type="entry name" value="OCRL-1_2_ASH"/>
</dbReference>
<dbReference type="OrthoDB" id="7862313at2759"/>
<dbReference type="InterPro" id="IPR036691">
    <property type="entry name" value="Endo/exonu/phosph_ase_sf"/>
</dbReference>
<dbReference type="InterPro" id="IPR046985">
    <property type="entry name" value="IP5"/>
</dbReference>
<dbReference type="InterPro" id="IPR000198">
    <property type="entry name" value="RhoGAP_dom"/>
</dbReference>
<keyword evidence="10" id="KW-1185">Reference proteome</keyword>
<dbReference type="PANTHER" id="PTHR11200:SF300">
    <property type="entry name" value="TYPE II INOSITOL 1,4,5-TRISPHOSPHATE 5-PHOSPHATASE"/>
    <property type="match status" value="1"/>
</dbReference>
<dbReference type="InterPro" id="IPR037793">
    <property type="entry name" value="OCRL1/INPP5B_INPP5c"/>
</dbReference>
<protein>
    <submittedName>
        <fullName evidence="9">Inositol polyphosphate 5-phosphatase OCRL-1</fullName>
    </submittedName>
</protein>
<dbReference type="FunFam" id="2.60.40.10:FF:000132">
    <property type="entry name" value="Inositol polyphosphate 5-phosphatase OCRL-1 isoform b"/>
    <property type="match status" value="1"/>
</dbReference>
<proteinExistence type="inferred from homology"/>